<dbReference type="Proteomes" id="UP000198736">
    <property type="component" value="Unassembled WGS sequence"/>
</dbReference>
<reference evidence="2" key="1">
    <citation type="submission" date="2015-10" db="EMBL/GenBank/DDBJ databases">
        <authorList>
            <person name="Luecker S."/>
            <person name="Luecker S."/>
        </authorList>
    </citation>
    <scope>NUCLEOTIDE SEQUENCE [LARGE SCALE GENOMIC DNA]</scope>
</reference>
<name>A0A0S4LM85_9BACT</name>
<dbReference type="EMBL" id="CZPZ01000031">
    <property type="protein sequence ID" value="CUS37821.1"/>
    <property type="molecule type" value="Genomic_DNA"/>
</dbReference>
<sequence>MRIDFRTVRLTGKNSRLLPLGDHEERYQLLSFDSQAAAVGIGGTLGVKRTACAVRIVDGVGRKPRTVPAVGVAG</sequence>
<evidence type="ECO:0000313" key="2">
    <source>
        <dbReference type="Proteomes" id="UP000198736"/>
    </source>
</evidence>
<evidence type="ECO:0000313" key="1">
    <source>
        <dbReference type="EMBL" id="CUS37821.1"/>
    </source>
</evidence>
<protein>
    <submittedName>
        <fullName evidence="1">Uncharacterized protein</fullName>
    </submittedName>
</protein>
<organism evidence="1 2">
    <name type="scientific">Candidatus Nitrospira nitrificans</name>
    <dbReference type="NCBI Taxonomy" id="1742973"/>
    <lineage>
        <taxon>Bacteria</taxon>
        <taxon>Pseudomonadati</taxon>
        <taxon>Nitrospirota</taxon>
        <taxon>Nitrospiria</taxon>
        <taxon>Nitrospirales</taxon>
        <taxon>Nitrospiraceae</taxon>
        <taxon>Nitrospira</taxon>
    </lineage>
</organism>
<dbReference type="STRING" id="1742973.COMA2_40044"/>
<dbReference type="AlphaFoldDB" id="A0A0S4LM85"/>
<gene>
    <name evidence="1" type="ORF">COMA2_40044</name>
</gene>
<accession>A0A0S4LM85</accession>
<keyword evidence="2" id="KW-1185">Reference proteome</keyword>
<proteinExistence type="predicted"/>